<reference evidence="2" key="1">
    <citation type="submission" date="2016-01" db="EMBL/GenBank/DDBJ databases">
        <authorList>
            <person name="Mcilroy J.S."/>
            <person name="Karst M S."/>
            <person name="Albertsen M."/>
        </authorList>
    </citation>
    <scope>NUCLEOTIDE SEQUENCE</scope>
    <source>
        <strain evidence="2">Cfx-K</strain>
    </source>
</reference>
<proteinExistence type="predicted"/>
<dbReference type="PIRSF" id="PIRSF026509">
    <property type="entry name" value="UCP026509"/>
    <property type="match status" value="1"/>
</dbReference>
<sequence length="186" mass="20119">MWRSNTRYPVESTLLKNIIASSRYIVSAASLGAFISSLLLLIVALVQTVDVVGRTITNFRSVVTNPKELTLVLVTNIDLFLLSAGFYIIALGFYALFVDENIDLPDWLAIHDFDDLKSNLVGIIVVVIAVAFLGQVIDWQGGSDIAYFGLAVGLVTAALTYFITAKGVKAKKERPDGQDGPPPTGN</sequence>
<feature type="transmembrane region" description="Helical" evidence="1">
    <location>
        <begin position="69"/>
        <end position="97"/>
    </location>
</feature>
<keyword evidence="1" id="KW-0812">Transmembrane</keyword>
<evidence type="ECO:0000313" key="3">
    <source>
        <dbReference type="Proteomes" id="UP000215027"/>
    </source>
</evidence>
<dbReference type="KEGG" id="pbf:CFX0092_B0362"/>
<dbReference type="PANTHER" id="PTHR31721:SF4">
    <property type="entry name" value="OS06G0710300 PROTEIN"/>
    <property type="match status" value="1"/>
</dbReference>
<evidence type="ECO:0000313" key="2">
    <source>
        <dbReference type="EMBL" id="CUS05896.1"/>
    </source>
</evidence>
<keyword evidence="1" id="KW-0472">Membrane</keyword>
<dbReference type="EMBL" id="LN890656">
    <property type="protein sequence ID" value="CUS05896.1"/>
    <property type="molecule type" value="Genomic_DNA"/>
</dbReference>
<keyword evidence="3" id="KW-1185">Reference proteome</keyword>
<gene>
    <name evidence="2" type="ORF">CFX0092_B0362</name>
</gene>
<evidence type="ECO:0000256" key="1">
    <source>
        <dbReference type="SAM" id="Phobius"/>
    </source>
</evidence>
<dbReference type="Pfam" id="PF03350">
    <property type="entry name" value="UPF0114"/>
    <property type="match status" value="1"/>
</dbReference>
<dbReference type="InterPro" id="IPR005134">
    <property type="entry name" value="UPF0114"/>
</dbReference>
<feature type="transmembrane region" description="Helical" evidence="1">
    <location>
        <begin position="145"/>
        <end position="164"/>
    </location>
</feature>
<evidence type="ECO:0008006" key="4">
    <source>
        <dbReference type="Google" id="ProtNLM"/>
    </source>
</evidence>
<name>A0A160T6C6_9CHLR</name>
<dbReference type="AlphaFoldDB" id="A0A160T6C6"/>
<dbReference type="Proteomes" id="UP000215027">
    <property type="component" value="Chromosome II"/>
</dbReference>
<organism evidence="2 3">
    <name type="scientific">Candidatus Promineifilum breve</name>
    <dbReference type="NCBI Taxonomy" id="1806508"/>
    <lineage>
        <taxon>Bacteria</taxon>
        <taxon>Bacillati</taxon>
        <taxon>Chloroflexota</taxon>
        <taxon>Ardenticatenia</taxon>
        <taxon>Candidatus Promineifilales</taxon>
        <taxon>Candidatus Promineifilaceae</taxon>
        <taxon>Candidatus Promineifilum</taxon>
    </lineage>
</organism>
<dbReference type="PANTHER" id="PTHR31721">
    <property type="entry name" value="OS06G0710300 PROTEIN"/>
    <property type="match status" value="1"/>
</dbReference>
<keyword evidence="1" id="KW-1133">Transmembrane helix</keyword>
<protein>
    <recommendedName>
        <fullName evidence="4">YqhA family protein</fullName>
    </recommendedName>
</protein>
<accession>A0A160T6C6</accession>
<feature type="transmembrane region" description="Helical" evidence="1">
    <location>
        <begin position="118"/>
        <end position="139"/>
    </location>
</feature>
<feature type="transmembrane region" description="Helical" evidence="1">
    <location>
        <begin position="24"/>
        <end position="49"/>
    </location>
</feature>